<keyword evidence="3" id="KW-1185">Reference proteome</keyword>
<keyword evidence="1" id="KW-0732">Signal</keyword>
<dbReference type="AlphaFoldDB" id="A0A0E9MWQ4"/>
<accession>A0A0E9MWQ4</accession>
<dbReference type="STRING" id="1220578.FPE01S_01_05590"/>
<organism evidence="2 3">
    <name type="scientific">Flavihumibacter petaseus NBRC 106054</name>
    <dbReference type="NCBI Taxonomy" id="1220578"/>
    <lineage>
        <taxon>Bacteria</taxon>
        <taxon>Pseudomonadati</taxon>
        <taxon>Bacteroidota</taxon>
        <taxon>Chitinophagia</taxon>
        <taxon>Chitinophagales</taxon>
        <taxon>Chitinophagaceae</taxon>
        <taxon>Flavihumibacter</taxon>
    </lineage>
</organism>
<dbReference type="Proteomes" id="UP000033121">
    <property type="component" value="Unassembled WGS sequence"/>
</dbReference>
<sequence length="421" mass="46738">MVNLISLLILLLVIFSLSKASAQNNNISFTNYKLISGAAGQKGATYRFSAVTKDHYGKAAADCIVKIESVSPGVNLKQLTHDASGNITSFQPVVEYLDINGPSWIEFSFTFVPHNNTQLSLHHLDEITTSVSGLNNYGIAQEFAECNLGPNSKVVYDNEITNLMISATGTGFRAENKFGSKQSNRNIEKLSIINQHVAEIRIKIGINRNNNNWGGTSTYKIELKDANPDMATVYMPDIVGFQARMQQEQVQLAWSSPNLNRIQDIVIEKSVDGEIFREVGRFNKANMEKSGLFQFNDDARNASTMGAVFYRLRTRSMEGEIQYSSVKMIALNKKDAFVKTEMSIDPVTGASVLLTPISWQQKEIFAEVFNAHGELVKKVSDPKALPQMSLDMKELAAGAYVVRFTCGKQYSTQYIIHGESL</sequence>
<evidence type="ECO:0000313" key="3">
    <source>
        <dbReference type="Proteomes" id="UP000033121"/>
    </source>
</evidence>
<evidence type="ECO:0000313" key="2">
    <source>
        <dbReference type="EMBL" id="GAO41545.1"/>
    </source>
</evidence>
<evidence type="ECO:0008006" key="4">
    <source>
        <dbReference type="Google" id="ProtNLM"/>
    </source>
</evidence>
<reference evidence="2 3" key="1">
    <citation type="submission" date="2015-04" db="EMBL/GenBank/DDBJ databases">
        <title>Whole genome shotgun sequence of Flavihumibacter petaseus NBRC 106054.</title>
        <authorList>
            <person name="Miyazawa S."/>
            <person name="Hosoyama A."/>
            <person name="Hashimoto M."/>
            <person name="Noguchi M."/>
            <person name="Tsuchikane K."/>
            <person name="Ohji S."/>
            <person name="Yamazoe A."/>
            <person name="Ichikawa N."/>
            <person name="Kimura A."/>
            <person name="Fujita N."/>
        </authorList>
    </citation>
    <scope>NUCLEOTIDE SEQUENCE [LARGE SCALE GENOMIC DNA]</scope>
    <source>
        <strain evidence="2 3">NBRC 106054</strain>
    </source>
</reference>
<comment type="caution">
    <text evidence="2">The sequence shown here is derived from an EMBL/GenBank/DDBJ whole genome shotgun (WGS) entry which is preliminary data.</text>
</comment>
<dbReference type="EMBL" id="BBWV01000001">
    <property type="protein sequence ID" value="GAO41545.1"/>
    <property type="molecule type" value="Genomic_DNA"/>
</dbReference>
<evidence type="ECO:0000256" key="1">
    <source>
        <dbReference type="SAM" id="SignalP"/>
    </source>
</evidence>
<gene>
    <name evidence="2" type="ORF">FPE01S_01_05590</name>
</gene>
<proteinExistence type="predicted"/>
<feature type="signal peptide" evidence="1">
    <location>
        <begin position="1"/>
        <end position="22"/>
    </location>
</feature>
<name>A0A0E9MWQ4_9BACT</name>
<feature type="chain" id="PRO_5002429900" description="Secretion system C-terminal sorting domain-containing protein" evidence="1">
    <location>
        <begin position="23"/>
        <end position="421"/>
    </location>
</feature>
<protein>
    <recommendedName>
        <fullName evidence="4">Secretion system C-terminal sorting domain-containing protein</fullName>
    </recommendedName>
</protein>